<organism evidence="1 2">
    <name type="scientific">Alkalimonas mucilaginosa</name>
    <dbReference type="NCBI Taxonomy" id="3057676"/>
    <lineage>
        <taxon>Bacteria</taxon>
        <taxon>Pseudomonadati</taxon>
        <taxon>Pseudomonadota</taxon>
        <taxon>Gammaproteobacteria</taxon>
        <taxon>Alkalimonas</taxon>
    </lineage>
</organism>
<sequence>MPNSETKLKQALAEALSKAEERGDLVIATSIVSDITAPMAEAVKAAYAGIFTTQELAALSNLVFQATSDKDFYDWEMPTLVGYTHEEMLKLGAKLRALAVL</sequence>
<dbReference type="RefSeq" id="WP_330089292.1">
    <property type="nucleotide sequence ID" value="NZ_JAUGZK010000020.1"/>
</dbReference>
<name>A0ABU7JKW2_9GAMM</name>
<dbReference type="EMBL" id="JAUGZK010000020">
    <property type="protein sequence ID" value="MEE2025983.1"/>
    <property type="molecule type" value="Genomic_DNA"/>
</dbReference>
<evidence type="ECO:0000313" key="2">
    <source>
        <dbReference type="Proteomes" id="UP001339167"/>
    </source>
</evidence>
<gene>
    <name evidence="1" type="ORF">QWF21_17215</name>
</gene>
<reference evidence="1 2" key="1">
    <citation type="submission" date="2023-06" db="EMBL/GenBank/DDBJ databases">
        <title>Alkalimonas sp., MEB004 an alkaliphilic bacterium isolated from Lonar Lake, India.</title>
        <authorList>
            <person name="Joshi A."/>
            <person name="Thite S."/>
        </authorList>
    </citation>
    <scope>NUCLEOTIDE SEQUENCE [LARGE SCALE GENOMIC DNA]</scope>
    <source>
        <strain evidence="1 2">MEB004</strain>
    </source>
</reference>
<keyword evidence="2" id="KW-1185">Reference proteome</keyword>
<dbReference type="Proteomes" id="UP001339167">
    <property type="component" value="Unassembled WGS sequence"/>
</dbReference>
<protein>
    <submittedName>
        <fullName evidence="1">Uncharacterized protein</fullName>
    </submittedName>
</protein>
<accession>A0ABU7JKW2</accession>
<proteinExistence type="predicted"/>
<comment type="caution">
    <text evidence="1">The sequence shown here is derived from an EMBL/GenBank/DDBJ whole genome shotgun (WGS) entry which is preliminary data.</text>
</comment>
<evidence type="ECO:0000313" key="1">
    <source>
        <dbReference type="EMBL" id="MEE2025983.1"/>
    </source>
</evidence>